<sequence>MAAKEGWIDAAFRSSRVNEAYLFMKNEYILENYAPGTTDDHVVHGPLPISSGFPSLAGTVFGDVGIDCAFGVPGTNDAFIFSGDLCAKIDYAPGTTDDRILQGPMTIAQMFPFFKNTVFDKGLDAAFESTRENEAYVFRGKYYSLINYAEGRLIATRPITDGFPALASTIFESGIGAAFASHRNNEAYLFKEQHYALLYFTPGATNDKIIGGVKEILANWPSLRGILPQFVYL</sequence>
<evidence type="ECO:0008006" key="4">
    <source>
        <dbReference type="Google" id="ProtNLM"/>
    </source>
</evidence>
<dbReference type="InterPro" id="IPR036375">
    <property type="entry name" value="Hemopexin-like_dom_sf"/>
</dbReference>
<dbReference type="Proteomes" id="UP001153076">
    <property type="component" value="Unassembled WGS sequence"/>
</dbReference>
<dbReference type="OrthoDB" id="756060at2759"/>
<evidence type="ECO:0000313" key="2">
    <source>
        <dbReference type="EMBL" id="KAJ8437586.1"/>
    </source>
</evidence>
<feature type="repeat" description="Hemopexin" evidence="1">
    <location>
        <begin position="172"/>
        <end position="223"/>
    </location>
</feature>
<accession>A0A9Q1K751</accession>
<proteinExistence type="predicted"/>
<dbReference type="Gene3D" id="2.110.10.10">
    <property type="entry name" value="Hemopexin-like domain"/>
    <property type="match status" value="1"/>
</dbReference>
<dbReference type="SUPFAM" id="SSF50923">
    <property type="entry name" value="Hemopexin-like domain"/>
    <property type="match status" value="1"/>
</dbReference>
<organism evidence="2 3">
    <name type="scientific">Carnegiea gigantea</name>
    <dbReference type="NCBI Taxonomy" id="171969"/>
    <lineage>
        <taxon>Eukaryota</taxon>
        <taxon>Viridiplantae</taxon>
        <taxon>Streptophyta</taxon>
        <taxon>Embryophyta</taxon>
        <taxon>Tracheophyta</taxon>
        <taxon>Spermatophyta</taxon>
        <taxon>Magnoliopsida</taxon>
        <taxon>eudicotyledons</taxon>
        <taxon>Gunneridae</taxon>
        <taxon>Pentapetalae</taxon>
        <taxon>Caryophyllales</taxon>
        <taxon>Cactineae</taxon>
        <taxon>Cactaceae</taxon>
        <taxon>Cactoideae</taxon>
        <taxon>Echinocereeae</taxon>
        <taxon>Carnegiea</taxon>
    </lineage>
</organism>
<feature type="repeat" description="Hemopexin" evidence="1">
    <location>
        <begin position="120"/>
        <end position="166"/>
    </location>
</feature>
<dbReference type="SMART" id="SM00120">
    <property type="entry name" value="HX"/>
    <property type="match status" value="4"/>
</dbReference>
<dbReference type="PROSITE" id="PS51642">
    <property type="entry name" value="HEMOPEXIN_2"/>
    <property type="match status" value="2"/>
</dbReference>
<dbReference type="InterPro" id="IPR018487">
    <property type="entry name" value="Hemopexin-like_repeat"/>
</dbReference>
<evidence type="ECO:0000256" key="1">
    <source>
        <dbReference type="PROSITE-ProRule" id="PRU01011"/>
    </source>
</evidence>
<gene>
    <name evidence="2" type="ORF">Cgig2_005337</name>
</gene>
<name>A0A9Q1K751_9CARY</name>
<keyword evidence="3" id="KW-1185">Reference proteome</keyword>
<dbReference type="AlphaFoldDB" id="A0A9Q1K751"/>
<dbReference type="EMBL" id="JAKOGI010000291">
    <property type="protein sequence ID" value="KAJ8437586.1"/>
    <property type="molecule type" value="Genomic_DNA"/>
</dbReference>
<evidence type="ECO:0000313" key="3">
    <source>
        <dbReference type="Proteomes" id="UP001153076"/>
    </source>
</evidence>
<comment type="caution">
    <text evidence="2">The sequence shown here is derived from an EMBL/GenBank/DDBJ whole genome shotgun (WGS) entry which is preliminary data.</text>
</comment>
<reference evidence="2" key="1">
    <citation type="submission" date="2022-04" db="EMBL/GenBank/DDBJ databases">
        <title>Carnegiea gigantea Genome sequencing and assembly v2.</title>
        <authorList>
            <person name="Copetti D."/>
            <person name="Sanderson M.J."/>
            <person name="Burquez A."/>
            <person name="Wojciechowski M.F."/>
        </authorList>
    </citation>
    <scope>NUCLEOTIDE SEQUENCE</scope>
    <source>
        <strain evidence="2">SGP5-SGP5p</strain>
        <tissue evidence="2">Aerial part</tissue>
    </source>
</reference>
<protein>
    <recommendedName>
        <fullName evidence="4">Albumin-2-like</fullName>
    </recommendedName>
</protein>